<dbReference type="InterPro" id="IPR013766">
    <property type="entry name" value="Thioredoxin_domain"/>
</dbReference>
<name>A0A1L9B189_9BACT</name>
<dbReference type="InterPro" id="IPR036249">
    <property type="entry name" value="Thioredoxin-like_sf"/>
</dbReference>
<reference evidence="2 3" key="2">
    <citation type="submission" date="2016-12" db="EMBL/GenBank/DDBJ databases">
        <title>Draft Genome Sequence of Cystobacter ferrugineus Strain Cbfe23.</title>
        <authorList>
            <person name="Akbar S."/>
            <person name="Dowd S.E."/>
            <person name="Stevens D.C."/>
        </authorList>
    </citation>
    <scope>NUCLEOTIDE SEQUENCE [LARGE SCALE GENOMIC DNA]</scope>
    <source>
        <strain evidence="2 3">Cbfe23</strain>
    </source>
</reference>
<reference evidence="3" key="1">
    <citation type="submission" date="2016-11" db="EMBL/GenBank/DDBJ databases">
        <authorList>
            <person name="Shukria A."/>
            <person name="Stevens D.C."/>
        </authorList>
    </citation>
    <scope>NUCLEOTIDE SEQUENCE [LARGE SCALE GENOMIC DNA]</scope>
    <source>
        <strain evidence="3">Cbfe23</strain>
    </source>
</reference>
<dbReference type="SUPFAM" id="SSF52833">
    <property type="entry name" value="Thioredoxin-like"/>
    <property type="match status" value="1"/>
</dbReference>
<protein>
    <submittedName>
        <fullName evidence="2">Thiol reductase thioredoxin</fullName>
    </submittedName>
</protein>
<dbReference type="GO" id="GO:0015035">
    <property type="term" value="F:protein-disulfide reductase activity"/>
    <property type="evidence" value="ECO:0007669"/>
    <property type="project" value="TreeGrafter"/>
</dbReference>
<dbReference type="RefSeq" id="WP_071903037.1">
    <property type="nucleotide sequence ID" value="NZ_MPIN01000012.1"/>
</dbReference>
<keyword evidence="3" id="KW-1185">Reference proteome</keyword>
<dbReference type="GO" id="GO:0005737">
    <property type="term" value="C:cytoplasm"/>
    <property type="evidence" value="ECO:0007669"/>
    <property type="project" value="TreeGrafter"/>
</dbReference>
<dbReference type="CDD" id="cd02947">
    <property type="entry name" value="TRX_family"/>
    <property type="match status" value="1"/>
</dbReference>
<dbReference type="Gene3D" id="3.40.30.10">
    <property type="entry name" value="Glutaredoxin"/>
    <property type="match status" value="1"/>
</dbReference>
<dbReference type="Pfam" id="PF00085">
    <property type="entry name" value="Thioredoxin"/>
    <property type="match status" value="1"/>
</dbReference>
<gene>
    <name evidence="2" type="ORF">BON30_36030</name>
</gene>
<dbReference type="PANTHER" id="PTHR45663">
    <property type="entry name" value="GEO12009P1"/>
    <property type="match status" value="1"/>
</dbReference>
<sequence>MFRCSSCGAFNRVRQPAPPGQPTCGRCQRPLDLSGAPQEVNGEALWRAVNSAPVPVLLDLWAPWCAPCRAAAPIFDAVGRAHAGRLVVLKLNTEAEPHAASQLGVRGIPTFVLFSGGREVARRSGLMPRPELERWVLSATQGAAGPSAPV</sequence>
<dbReference type="PANTHER" id="PTHR45663:SF11">
    <property type="entry name" value="GEO12009P1"/>
    <property type="match status" value="1"/>
</dbReference>
<organism evidence="2 3">
    <name type="scientific">Cystobacter ferrugineus</name>
    <dbReference type="NCBI Taxonomy" id="83449"/>
    <lineage>
        <taxon>Bacteria</taxon>
        <taxon>Pseudomonadati</taxon>
        <taxon>Myxococcota</taxon>
        <taxon>Myxococcia</taxon>
        <taxon>Myxococcales</taxon>
        <taxon>Cystobacterineae</taxon>
        <taxon>Archangiaceae</taxon>
        <taxon>Cystobacter</taxon>
    </lineage>
</organism>
<proteinExistence type="predicted"/>
<evidence type="ECO:0000313" key="2">
    <source>
        <dbReference type="EMBL" id="OJH36011.1"/>
    </source>
</evidence>
<dbReference type="Gene3D" id="2.30.30.380">
    <property type="entry name" value="Zn-finger domain of Sec23/24"/>
    <property type="match status" value="1"/>
</dbReference>
<accession>A0A1L9B189</accession>
<dbReference type="OrthoDB" id="9790390at2"/>
<feature type="domain" description="Thioredoxin" evidence="1">
    <location>
        <begin position="22"/>
        <end position="141"/>
    </location>
</feature>
<evidence type="ECO:0000259" key="1">
    <source>
        <dbReference type="PROSITE" id="PS51352"/>
    </source>
</evidence>
<evidence type="ECO:0000313" key="3">
    <source>
        <dbReference type="Proteomes" id="UP000182229"/>
    </source>
</evidence>
<dbReference type="PROSITE" id="PS51352">
    <property type="entry name" value="THIOREDOXIN_2"/>
    <property type="match status" value="1"/>
</dbReference>
<dbReference type="Proteomes" id="UP000182229">
    <property type="component" value="Unassembled WGS sequence"/>
</dbReference>
<comment type="caution">
    <text evidence="2">The sequence shown here is derived from an EMBL/GenBank/DDBJ whole genome shotgun (WGS) entry which is preliminary data.</text>
</comment>
<dbReference type="EMBL" id="MPIN01000012">
    <property type="protein sequence ID" value="OJH36011.1"/>
    <property type="molecule type" value="Genomic_DNA"/>
</dbReference>
<dbReference type="PRINTS" id="PR00421">
    <property type="entry name" value="THIOREDOXIN"/>
</dbReference>
<dbReference type="AlphaFoldDB" id="A0A1L9B189"/>
<dbReference type="STRING" id="83449.BON30_36030"/>